<sequence length="142" mass="14996">MSTRVLEVPDAPRTLPEDLDLLVLAAPTHNRRLPSAVSRAQAAKRGAPTPPSTGIREWLDAATIPPAARLAAADTVTGRSWLSGSAAKDAAKRLHRVHGRVDVACHSFLVSSFQGPLADGEQAAVRAWGRTLVQGLPGQDAR</sequence>
<reference evidence="2 3" key="1">
    <citation type="submission" date="2020-11" db="EMBL/GenBank/DDBJ databases">
        <title>Actinomyces sp. ZJ750.</title>
        <authorList>
            <person name="Zhou J."/>
        </authorList>
    </citation>
    <scope>NUCLEOTIDE SEQUENCE [LARGE SCALE GENOMIC DNA]</scope>
    <source>
        <strain evidence="2 3">ZJ750</strain>
    </source>
</reference>
<gene>
    <name evidence="2" type="ORF">ID810_05465</name>
</gene>
<dbReference type="AlphaFoldDB" id="A0A7T0LMI5"/>
<dbReference type="Proteomes" id="UP000594637">
    <property type="component" value="Chromosome"/>
</dbReference>
<keyword evidence="3" id="KW-1185">Reference proteome</keyword>
<dbReference type="RefSeq" id="WP_166858740.1">
    <property type="nucleotide sequence ID" value="NZ_CP063989.1"/>
</dbReference>
<dbReference type="KEGG" id="arep:ID810_05465"/>
<proteinExistence type="predicted"/>
<dbReference type="EMBL" id="CP063989">
    <property type="protein sequence ID" value="QPL06342.1"/>
    <property type="molecule type" value="Genomic_DNA"/>
</dbReference>
<evidence type="ECO:0000256" key="1">
    <source>
        <dbReference type="SAM" id="MobiDB-lite"/>
    </source>
</evidence>
<evidence type="ECO:0000313" key="3">
    <source>
        <dbReference type="Proteomes" id="UP000594637"/>
    </source>
</evidence>
<protein>
    <submittedName>
        <fullName evidence="2">Flavodoxin</fullName>
    </submittedName>
</protein>
<feature type="region of interest" description="Disordered" evidence="1">
    <location>
        <begin position="34"/>
        <end position="54"/>
    </location>
</feature>
<name>A0A7T0LMI5_9ACTO</name>
<accession>A0A7T0LMI5</accession>
<evidence type="ECO:0000313" key="2">
    <source>
        <dbReference type="EMBL" id="QPL06342.1"/>
    </source>
</evidence>
<organism evidence="2 3">
    <name type="scientific">Actinomyces respiraculi</name>
    <dbReference type="NCBI Taxonomy" id="2744574"/>
    <lineage>
        <taxon>Bacteria</taxon>
        <taxon>Bacillati</taxon>
        <taxon>Actinomycetota</taxon>
        <taxon>Actinomycetes</taxon>
        <taxon>Actinomycetales</taxon>
        <taxon>Actinomycetaceae</taxon>
        <taxon>Actinomyces</taxon>
    </lineage>
</organism>